<name>A0A0G4J6H7_PLABS</name>
<reference evidence="2 3" key="1">
    <citation type="submission" date="2015-02" db="EMBL/GenBank/DDBJ databases">
        <authorList>
            <person name="Chooi Y.-H."/>
        </authorList>
    </citation>
    <scope>NUCLEOTIDE SEQUENCE [LARGE SCALE GENOMIC DNA]</scope>
    <source>
        <strain evidence="2">E3</strain>
    </source>
</reference>
<proteinExistence type="predicted"/>
<keyword evidence="3" id="KW-1185">Reference proteome</keyword>
<dbReference type="AlphaFoldDB" id="A0A0G4J6H7"/>
<dbReference type="EMBL" id="CDSF01000144">
    <property type="protein sequence ID" value="CEP03193.1"/>
    <property type="molecule type" value="Genomic_DNA"/>
</dbReference>
<dbReference type="Proteomes" id="UP000039324">
    <property type="component" value="Unassembled WGS sequence"/>
</dbReference>
<feature type="region of interest" description="Disordered" evidence="1">
    <location>
        <begin position="23"/>
        <end position="45"/>
    </location>
</feature>
<accession>A0A0G4J6H7</accession>
<sequence>MNFAAPRETETCKGDIRNRCQDDTNLQRRRPALDGGNGQDGKHLDHPITLQGVIGFIGDPRTSSGANARPVRTITLLDLQEAYNPDHLTGVLNTVHQYCDSPALCMGRSSILHTCSHWRSCPITLNKGFTWYGEQRQAATNWRSLTVMGNHPHDID</sequence>
<evidence type="ECO:0000313" key="2">
    <source>
        <dbReference type="EMBL" id="CEP03193.1"/>
    </source>
</evidence>
<evidence type="ECO:0000256" key="1">
    <source>
        <dbReference type="SAM" id="MobiDB-lite"/>
    </source>
</evidence>
<protein>
    <submittedName>
        <fullName evidence="2">Uncharacterized protein</fullName>
    </submittedName>
</protein>
<gene>
    <name evidence="2" type="ORF">PBRA_002953</name>
</gene>
<evidence type="ECO:0000313" key="3">
    <source>
        <dbReference type="Proteomes" id="UP000039324"/>
    </source>
</evidence>
<organism evidence="2 3">
    <name type="scientific">Plasmodiophora brassicae</name>
    <name type="common">Clubroot disease agent</name>
    <dbReference type="NCBI Taxonomy" id="37360"/>
    <lineage>
        <taxon>Eukaryota</taxon>
        <taxon>Sar</taxon>
        <taxon>Rhizaria</taxon>
        <taxon>Endomyxa</taxon>
        <taxon>Phytomyxea</taxon>
        <taxon>Plasmodiophorida</taxon>
        <taxon>Plasmodiophoridae</taxon>
        <taxon>Plasmodiophora</taxon>
    </lineage>
</organism>